<dbReference type="AlphaFoldDB" id="A0A238WLL6"/>
<accession>A0A238WLL6</accession>
<proteinExistence type="predicted"/>
<dbReference type="Proteomes" id="UP000198415">
    <property type="component" value="Unassembled WGS sequence"/>
</dbReference>
<evidence type="ECO:0008006" key="4">
    <source>
        <dbReference type="Google" id="ProtNLM"/>
    </source>
</evidence>
<evidence type="ECO:0000313" key="3">
    <source>
        <dbReference type="Proteomes" id="UP000198415"/>
    </source>
</evidence>
<dbReference type="PROSITE" id="PS51257">
    <property type="entry name" value="PROKAR_LIPOPROTEIN"/>
    <property type="match status" value="1"/>
</dbReference>
<reference evidence="2 3" key="1">
    <citation type="submission" date="2017-06" db="EMBL/GenBank/DDBJ databases">
        <authorList>
            <person name="Kim H.J."/>
            <person name="Triplett B.A."/>
        </authorList>
    </citation>
    <scope>NUCLEOTIDE SEQUENCE [LARGE SCALE GENOMIC DNA]</scope>
    <source>
        <strain evidence="2 3">DSM 43151</strain>
    </source>
</reference>
<evidence type="ECO:0000313" key="2">
    <source>
        <dbReference type="EMBL" id="SNR47442.1"/>
    </source>
</evidence>
<keyword evidence="1" id="KW-0732">Signal</keyword>
<keyword evidence="3" id="KW-1185">Reference proteome</keyword>
<dbReference type="RefSeq" id="WP_089292442.1">
    <property type="nucleotide sequence ID" value="NZ_BOMU01000022.1"/>
</dbReference>
<feature type="signal peptide" evidence="1">
    <location>
        <begin position="1"/>
        <end position="22"/>
    </location>
</feature>
<gene>
    <name evidence="2" type="ORF">SAMN06264365_102673</name>
</gene>
<feature type="chain" id="PRO_5038966820" description="Lipoprotein LprG" evidence="1">
    <location>
        <begin position="23"/>
        <end position="281"/>
    </location>
</feature>
<organism evidence="2 3">
    <name type="scientific">Actinoplanes regularis</name>
    <dbReference type="NCBI Taxonomy" id="52697"/>
    <lineage>
        <taxon>Bacteria</taxon>
        <taxon>Bacillati</taxon>
        <taxon>Actinomycetota</taxon>
        <taxon>Actinomycetes</taxon>
        <taxon>Micromonosporales</taxon>
        <taxon>Micromonosporaceae</taxon>
        <taxon>Actinoplanes</taxon>
    </lineage>
</organism>
<evidence type="ECO:0000256" key="1">
    <source>
        <dbReference type="SAM" id="SignalP"/>
    </source>
</evidence>
<sequence>MKKRVILCCLVTVLIGVAGCDASTGTAAERKAAYAELTGIQEKLEKAGGGARVDFTATLDGIGPSGGWEGVSQVRFAEPSWDTTYAKMISKGDDSPVVSARRLHLGNADYYTSQALKPADGRPWYQASETILLWGNQLANPQLNVADIVTWLPAFARADESIAAESKIGDHEYRISCDKGSRVCPTQLGSRLDDYFNVISSMTLHAVLNADGLLQKLEVEAYLSYQEPPGGTPTGNPAFHPADSYRATATFTLSQFGTVPRITAPAAGDISRSDRVDVKRS</sequence>
<name>A0A238WLL6_9ACTN</name>
<dbReference type="EMBL" id="FZNR01000002">
    <property type="protein sequence ID" value="SNR47442.1"/>
    <property type="molecule type" value="Genomic_DNA"/>
</dbReference>
<protein>
    <recommendedName>
        <fullName evidence="4">Lipoprotein LprG</fullName>
    </recommendedName>
</protein>